<comment type="caution">
    <text evidence="2">The sequence shown here is derived from an EMBL/GenBank/DDBJ whole genome shotgun (WGS) entry which is preliminary data.</text>
</comment>
<reference evidence="2" key="1">
    <citation type="submission" date="2022-09" db="EMBL/GenBank/DDBJ databases">
        <title>Winslowiella arboricola sp. nov., isolated from bleeding cankers on broadleaf hosts.</title>
        <authorList>
            <person name="Brady C."/>
            <person name="Kaur S."/>
            <person name="Crampton B."/>
            <person name="Maddock D."/>
            <person name="Arnold D."/>
            <person name="Denman S."/>
        </authorList>
    </citation>
    <scope>NUCLEOTIDE SEQUENCE</scope>
    <source>
        <strain evidence="2">BAC 15a-03b</strain>
    </source>
</reference>
<dbReference type="AlphaFoldDB" id="A0A9J6PXH8"/>
<proteinExistence type="predicted"/>
<evidence type="ECO:0000313" key="3">
    <source>
        <dbReference type="Proteomes" id="UP001064262"/>
    </source>
</evidence>
<dbReference type="InterPro" id="IPR008713">
    <property type="entry name" value="Phage_lambda_NinG"/>
</dbReference>
<dbReference type="EMBL" id="JAODIM010000043">
    <property type="protein sequence ID" value="MCU5780445.1"/>
    <property type="molecule type" value="Genomic_DNA"/>
</dbReference>
<sequence>MKLPRRRCKNPDCREWFHPPYQNHTWCSPECGVVIALARREKDRQKAIQEAERHRKDKEQQERHSLKVRKLAIKPTNYFKAQAQQAFNQFIRLRDHNQPCISCGETDPPDLFGGQWDCGHFKTVGGFPELRFEERNAYRQCKSCNGGSAKHGAKAATVAHYYESNLVRLFGQDLVDWLNGPHEMTRYRREDYIRIRDEYRRKCRELIKKQEAA</sequence>
<dbReference type="RefSeq" id="WP_267144352.1">
    <property type="nucleotide sequence ID" value="NZ_JAODIL010000081.1"/>
</dbReference>
<accession>A0A9J6PXH8</accession>
<organism evidence="2 3">
    <name type="scientific">Winslowiella arboricola</name>
    <dbReference type="NCBI Taxonomy" id="2978220"/>
    <lineage>
        <taxon>Bacteria</taxon>
        <taxon>Pseudomonadati</taxon>
        <taxon>Pseudomonadota</taxon>
        <taxon>Gammaproteobacteria</taxon>
        <taxon>Enterobacterales</taxon>
        <taxon>Erwiniaceae</taxon>
        <taxon>Winslowiella</taxon>
    </lineage>
</organism>
<dbReference type="Pfam" id="PF05766">
    <property type="entry name" value="NinG"/>
    <property type="match status" value="1"/>
</dbReference>
<evidence type="ECO:0000256" key="1">
    <source>
        <dbReference type="SAM" id="MobiDB-lite"/>
    </source>
</evidence>
<evidence type="ECO:0000313" key="2">
    <source>
        <dbReference type="EMBL" id="MCU5780445.1"/>
    </source>
</evidence>
<dbReference type="Proteomes" id="UP001064262">
    <property type="component" value="Unassembled WGS sequence"/>
</dbReference>
<protein>
    <submittedName>
        <fullName evidence="2">Recombination protein NinG</fullName>
    </submittedName>
</protein>
<keyword evidence="3" id="KW-1185">Reference proteome</keyword>
<feature type="region of interest" description="Disordered" evidence="1">
    <location>
        <begin position="45"/>
        <end position="65"/>
    </location>
</feature>
<gene>
    <name evidence="2" type="ORF">N5923_23415</name>
</gene>
<name>A0A9J6PXH8_9GAMM</name>